<dbReference type="Proteomes" id="UP000821853">
    <property type="component" value="Chromosome 1"/>
</dbReference>
<feature type="region of interest" description="Disordered" evidence="1">
    <location>
        <begin position="35"/>
        <end position="61"/>
    </location>
</feature>
<protein>
    <submittedName>
        <fullName evidence="2">Uncharacterized protein</fullName>
    </submittedName>
</protein>
<dbReference type="OMA" id="NAYWKES"/>
<proteinExistence type="predicted"/>
<evidence type="ECO:0000313" key="2">
    <source>
        <dbReference type="EMBL" id="KAH9361606.1"/>
    </source>
</evidence>
<comment type="caution">
    <text evidence="2">The sequence shown here is derived from an EMBL/GenBank/DDBJ whole genome shotgun (WGS) entry which is preliminary data.</text>
</comment>
<evidence type="ECO:0000313" key="3">
    <source>
        <dbReference type="Proteomes" id="UP000821853"/>
    </source>
</evidence>
<gene>
    <name evidence="2" type="ORF">HPB48_001483</name>
</gene>
<organism evidence="2 3">
    <name type="scientific">Haemaphysalis longicornis</name>
    <name type="common">Bush tick</name>
    <dbReference type="NCBI Taxonomy" id="44386"/>
    <lineage>
        <taxon>Eukaryota</taxon>
        <taxon>Metazoa</taxon>
        <taxon>Ecdysozoa</taxon>
        <taxon>Arthropoda</taxon>
        <taxon>Chelicerata</taxon>
        <taxon>Arachnida</taxon>
        <taxon>Acari</taxon>
        <taxon>Parasitiformes</taxon>
        <taxon>Ixodida</taxon>
        <taxon>Ixodoidea</taxon>
        <taxon>Ixodidae</taxon>
        <taxon>Haemaphysalinae</taxon>
        <taxon>Haemaphysalis</taxon>
    </lineage>
</organism>
<dbReference type="OrthoDB" id="6505652at2759"/>
<dbReference type="EMBL" id="JABSTR010000001">
    <property type="protein sequence ID" value="KAH9361606.1"/>
    <property type="molecule type" value="Genomic_DNA"/>
</dbReference>
<evidence type="ECO:0000256" key="1">
    <source>
        <dbReference type="SAM" id="MobiDB-lite"/>
    </source>
</evidence>
<dbReference type="AlphaFoldDB" id="A0A9J6F7A8"/>
<sequence length="313" mass="34814">MDCEEIDNPQDTPQPAGGWVSAHYRKSKCVLVPEGHDGVASPPSLNSKLHSKRTRPPPLPRQDYKVVLRSHEGLNLSQWKPHHVAQGIALACNNHPRCAENRPLVRTILTKNVAVISPPHTETADILRKLAHIKLAGKDHAVFAYVAAPDNSVKGVIHGIEPGTQPSELQAHLRARNHRILYARMLGQTQTVVITFEGARVPHYVYYYGAETRCFPERSTRQVCTICLRVGHRADVCPNPETNRCPQCGQASPREDHDCKPTCAICKATTLRRARHAQHDYESTHTAKAQPTTGTRNCLLEFCDAAGRQSFHL</sequence>
<accession>A0A9J6F7A8</accession>
<reference evidence="2 3" key="1">
    <citation type="journal article" date="2020" name="Cell">
        <title>Large-Scale Comparative Analyses of Tick Genomes Elucidate Their Genetic Diversity and Vector Capacities.</title>
        <authorList>
            <consortium name="Tick Genome and Microbiome Consortium (TIGMIC)"/>
            <person name="Jia N."/>
            <person name="Wang J."/>
            <person name="Shi W."/>
            <person name="Du L."/>
            <person name="Sun Y."/>
            <person name="Zhan W."/>
            <person name="Jiang J.F."/>
            <person name="Wang Q."/>
            <person name="Zhang B."/>
            <person name="Ji P."/>
            <person name="Bell-Sakyi L."/>
            <person name="Cui X.M."/>
            <person name="Yuan T.T."/>
            <person name="Jiang B.G."/>
            <person name="Yang W.F."/>
            <person name="Lam T.T."/>
            <person name="Chang Q.C."/>
            <person name="Ding S.J."/>
            <person name="Wang X.J."/>
            <person name="Zhu J.G."/>
            <person name="Ruan X.D."/>
            <person name="Zhao L."/>
            <person name="Wei J.T."/>
            <person name="Ye R.Z."/>
            <person name="Que T.C."/>
            <person name="Du C.H."/>
            <person name="Zhou Y.H."/>
            <person name="Cheng J.X."/>
            <person name="Dai P.F."/>
            <person name="Guo W.B."/>
            <person name="Han X.H."/>
            <person name="Huang E.J."/>
            <person name="Li L.F."/>
            <person name="Wei W."/>
            <person name="Gao Y.C."/>
            <person name="Liu J.Z."/>
            <person name="Shao H.Z."/>
            <person name="Wang X."/>
            <person name="Wang C.C."/>
            <person name="Yang T.C."/>
            <person name="Huo Q.B."/>
            <person name="Li W."/>
            <person name="Chen H.Y."/>
            <person name="Chen S.E."/>
            <person name="Zhou L.G."/>
            <person name="Ni X.B."/>
            <person name="Tian J.H."/>
            <person name="Sheng Y."/>
            <person name="Liu T."/>
            <person name="Pan Y.S."/>
            <person name="Xia L.Y."/>
            <person name="Li J."/>
            <person name="Zhao F."/>
            <person name="Cao W.C."/>
        </authorList>
    </citation>
    <scope>NUCLEOTIDE SEQUENCE [LARGE SCALE GENOMIC DNA]</scope>
    <source>
        <strain evidence="2">HaeL-2018</strain>
    </source>
</reference>
<keyword evidence="3" id="KW-1185">Reference proteome</keyword>
<name>A0A9J6F7A8_HAELO</name>
<dbReference type="VEuPathDB" id="VectorBase:HLOH_062025"/>